<name>A0ABR3H6B6_LOXSC</name>
<dbReference type="Pfam" id="PF14529">
    <property type="entry name" value="Exo_endo_phos_2"/>
    <property type="match status" value="1"/>
</dbReference>
<dbReference type="EMBL" id="JBEUOH010000026">
    <property type="protein sequence ID" value="KAL0860234.1"/>
    <property type="molecule type" value="Genomic_DNA"/>
</dbReference>
<evidence type="ECO:0000313" key="3">
    <source>
        <dbReference type="Proteomes" id="UP001549920"/>
    </source>
</evidence>
<comment type="caution">
    <text evidence="2">The sequence shown here is derived from an EMBL/GenBank/DDBJ whole genome shotgun (WGS) entry which is preliminary data.</text>
</comment>
<dbReference type="InterPro" id="IPR005135">
    <property type="entry name" value="Endo/exonuclease/phosphatase"/>
</dbReference>
<keyword evidence="3" id="KW-1185">Reference proteome</keyword>
<reference evidence="2 3" key="1">
    <citation type="submission" date="2024-06" db="EMBL/GenBank/DDBJ databases">
        <title>A chromosome-level genome assembly of beet webworm, Loxostege sticticalis.</title>
        <authorList>
            <person name="Zhang Y."/>
        </authorList>
    </citation>
    <scope>NUCLEOTIDE SEQUENCE [LARGE SCALE GENOMIC DNA]</scope>
    <source>
        <strain evidence="2">AQ026</strain>
        <tissue evidence="2">Whole body</tissue>
    </source>
</reference>
<dbReference type="InterPro" id="IPR036691">
    <property type="entry name" value="Endo/exonu/phosph_ase_sf"/>
</dbReference>
<feature type="domain" description="Endonuclease/exonuclease/phosphatase" evidence="1">
    <location>
        <begin position="84"/>
        <end position="159"/>
    </location>
</feature>
<proteinExistence type="predicted"/>
<dbReference type="SUPFAM" id="SSF56219">
    <property type="entry name" value="DNase I-like"/>
    <property type="match status" value="1"/>
</dbReference>
<evidence type="ECO:0000259" key="1">
    <source>
        <dbReference type="Pfam" id="PF14529"/>
    </source>
</evidence>
<evidence type="ECO:0000313" key="2">
    <source>
        <dbReference type="EMBL" id="KAL0860234.1"/>
    </source>
</evidence>
<dbReference type="CDD" id="cd09077">
    <property type="entry name" value="R1-I-EN"/>
    <property type="match status" value="1"/>
</dbReference>
<accession>A0ABR3H6B6</accession>
<dbReference type="Gene3D" id="3.60.10.10">
    <property type="entry name" value="Endonuclease/exonuclease/phosphatase"/>
    <property type="match status" value="1"/>
</dbReference>
<gene>
    <name evidence="2" type="ORF">ABMA27_010541</name>
</gene>
<dbReference type="Proteomes" id="UP001549920">
    <property type="component" value="Unassembled WGS sequence"/>
</dbReference>
<organism evidence="2 3">
    <name type="scientific">Loxostege sticticalis</name>
    <name type="common">Beet webworm moth</name>
    <dbReference type="NCBI Taxonomy" id="481309"/>
    <lineage>
        <taxon>Eukaryota</taxon>
        <taxon>Metazoa</taxon>
        <taxon>Ecdysozoa</taxon>
        <taxon>Arthropoda</taxon>
        <taxon>Hexapoda</taxon>
        <taxon>Insecta</taxon>
        <taxon>Pterygota</taxon>
        <taxon>Neoptera</taxon>
        <taxon>Endopterygota</taxon>
        <taxon>Lepidoptera</taxon>
        <taxon>Glossata</taxon>
        <taxon>Ditrysia</taxon>
        <taxon>Pyraloidea</taxon>
        <taxon>Crambidae</taxon>
        <taxon>Pyraustinae</taxon>
        <taxon>Loxostege</taxon>
    </lineage>
</organism>
<sequence length="162" mass="17624">MALRVLQANINHSTMGQDLLLQHIVEWSIDIAIVSEPYWIPTDRETWTADTAGLVVIITSSSLQPVLVARGEGWVAIKCRKMLLMGVYSPSSRRIAQLEPVLDRMGAVLQQSPLPALVAGDFNAKSTLWGSRVTDAFGETLSEWATVLGLCICNEGTVATCV</sequence>
<protein>
    <recommendedName>
        <fullName evidence="1">Endonuclease/exonuclease/phosphatase domain-containing protein</fullName>
    </recommendedName>
</protein>